<evidence type="ECO:0000313" key="7">
    <source>
        <dbReference type="Proteomes" id="UP000001640"/>
    </source>
</evidence>
<proteinExistence type="inferred from homology"/>
<name>G0VIL5_NAUCA</name>
<organism evidence="6 7">
    <name type="scientific">Naumovozyma castellii</name>
    <name type="common">Yeast</name>
    <name type="synonym">Saccharomyces castellii</name>
    <dbReference type="NCBI Taxonomy" id="27288"/>
    <lineage>
        <taxon>Eukaryota</taxon>
        <taxon>Fungi</taxon>
        <taxon>Dikarya</taxon>
        <taxon>Ascomycota</taxon>
        <taxon>Saccharomycotina</taxon>
        <taxon>Saccharomycetes</taxon>
        <taxon>Saccharomycetales</taxon>
        <taxon>Saccharomycetaceae</taxon>
        <taxon>Naumovozyma</taxon>
    </lineage>
</organism>
<reference evidence="6 7" key="1">
    <citation type="journal article" date="2011" name="Proc. Natl. Acad. Sci. U.S.A.">
        <title>Evolutionary erosion of yeast sex chromosomes by mating-type switching accidents.</title>
        <authorList>
            <person name="Gordon J.L."/>
            <person name="Armisen D."/>
            <person name="Proux-Wera E."/>
            <person name="Oheigeartaigh S.S."/>
            <person name="Byrne K.P."/>
            <person name="Wolfe K.H."/>
        </authorList>
    </citation>
    <scope>NUCLEOTIDE SEQUENCE [LARGE SCALE GENOMIC DNA]</scope>
    <source>
        <strain evidence="7">ATCC 76901 / BCRC 22586 / CBS 4309 / NBRC 1992 / NRRL Y-12630</strain>
    </source>
</reference>
<keyword evidence="3" id="KW-0496">Mitochondrion</keyword>
<dbReference type="OMA" id="PFECNLD"/>
<gene>
    <name evidence="6" type="primary">NCAS0H00300</name>
    <name evidence="6" type="ordered locus">NCAS_0H00300</name>
</gene>
<evidence type="ECO:0000256" key="3">
    <source>
        <dbReference type="ARBA" id="ARBA00023128"/>
    </source>
</evidence>
<dbReference type="Proteomes" id="UP000001640">
    <property type="component" value="Chromosome 8"/>
</dbReference>
<dbReference type="HOGENOM" id="CLU_007884_7_3_1"/>
<dbReference type="InterPro" id="IPR045179">
    <property type="entry name" value="YgfZ/GcvT"/>
</dbReference>
<dbReference type="GO" id="GO:0005759">
    <property type="term" value="C:mitochondrial matrix"/>
    <property type="evidence" value="ECO:0007669"/>
    <property type="project" value="UniProtKB-SubCell"/>
</dbReference>
<comment type="subcellular location">
    <subcellularLocation>
        <location evidence="1">Mitochondrion matrix</location>
    </subcellularLocation>
</comment>
<keyword evidence="7" id="KW-1185">Reference proteome</keyword>
<dbReference type="STRING" id="1064592.G0VIL5"/>
<dbReference type="SUPFAM" id="SSF103025">
    <property type="entry name" value="Folate-binding domain"/>
    <property type="match status" value="1"/>
</dbReference>
<evidence type="ECO:0000256" key="1">
    <source>
        <dbReference type="ARBA" id="ARBA00004305"/>
    </source>
</evidence>
<dbReference type="InterPro" id="IPR027266">
    <property type="entry name" value="TrmE/GcvT-like"/>
</dbReference>
<dbReference type="PANTHER" id="PTHR22602">
    <property type="entry name" value="TRANSFERASE CAF17, MITOCHONDRIAL-RELATED"/>
    <property type="match status" value="1"/>
</dbReference>
<evidence type="ECO:0000256" key="4">
    <source>
        <dbReference type="ARBA" id="ARBA00093447"/>
    </source>
</evidence>
<feature type="region of interest" description="Disordered" evidence="5">
    <location>
        <begin position="28"/>
        <end position="47"/>
    </location>
</feature>
<dbReference type="GO" id="GO:0051604">
    <property type="term" value="P:protein maturation"/>
    <property type="evidence" value="ECO:0007669"/>
    <property type="project" value="EnsemblFungi"/>
</dbReference>
<dbReference type="EMBL" id="HE576759">
    <property type="protein sequence ID" value="CCC71340.1"/>
    <property type="molecule type" value="Genomic_DNA"/>
</dbReference>
<dbReference type="Gene3D" id="2.40.30.160">
    <property type="match status" value="1"/>
</dbReference>
<dbReference type="InParanoid" id="G0VIL5"/>
<dbReference type="RefSeq" id="XP_003677691.1">
    <property type="nucleotide sequence ID" value="XM_003677643.1"/>
</dbReference>
<comment type="similarity">
    <text evidence="4">Belongs to the GcvT family. CAF17/IBA57 subfamily.</text>
</comment>
<feature type="region of interest" description="Disordered" evidence="5">
    <location>
        <begin position="412"/>
        <end position="444"/>
    </location>
</feature>
<reference key="2">
    <citation type="submission" date="2011-08" db="EMBL/GenBank/DDBJ databases">
        <title>Genome sequence of Naumovozyma castellii.</title>
        <authorList>
            <person name="Gordon J.L."/>
            <person name="Armisen D."/>
            <person name="Proux-Wera E."/>
            <person name="OhEigeartaigh S.S."/>
            <person name="Byrne K.P."/>
            <person name="Wolfe K.H."/>
        </authorList>
    </citation>
    <scope>NUCLEOTIDE SEQUENCE</scope>
    <source>
        <strain>Type strain:CBS 4309</strain>
    </source>
</reference>
<feature type="compositionally biased region" description="Polar residues" evidence="5">
    <location>
        <begin position="28"/>
        <end position="46"/>
    </location>
</feature>
<dbReference type="GeneID" id="96905021"/>
<dbReference type="PANTHER" id="PTHR22602:SF0">
    <property type="entry name" value="TRANSFERASE CAF17, MITOCHONDRIAL-RELATED"/>
    <property type="match status" value="1"/>
</dbReference>
<dbReference type="eggNOG" id="KOG2929">
    <property type="taxonomic scope" value="Eukaryota"/>
</dbReference>
<keyword evidence="2" id="KW-0809">Transit peptide</keyword>
<dbReference type="OrthoDB" id="191995at2759"/>
<dbReference type="KEGG" id="ncs:NCAS_0H00300"/>
<sequence>MLLPSIYLRRLPHIAVVQTLLKSTPTQLTITSPYSTGSSNETQNEPSPVGVFKYAQVPNKSYIQIRGPDTPKFLNGLVTSKLLPHFIKKNLTTIETDKGKTTREDSNMEVPEFDMTKGNWGLYQENSSHGPYISRFAQYTALLNGKGKLITDCILYPYPILSNDENSMKYPSYLLELNASINGRIMDALENHKLTSKIKFENLSPKSVKTWDVSIQFQNIPQNAENPWIDNIITPTTMMKTPNDAIAFTHSVISTLFKGNEESIKAMYVERRTDDILQLDGSAPQLFRIITSHTVEDISKLFNTEAFPFQFSIEKVGISSFRHFRMQNGFIESTDDVSPETMLPLELNFDYLPNTVSANKGCYVGQELTARTFSTGILRKRLIPVKLTNVEALKKLPVTENGTGYIEVQMKGGSESAGSEDKTMAPNPFGTTPNTKKPRRRRPAGSLIAHEGEDGVVMMRTEHFASIFNPDGKDVGQFYIPIERDGVEEELVGVIPQRPYWLTQWKKDNL</sequence>
<evidence type="ECO:0000313" key="6">
    <source>
        <dbReference type="EMBL" id="CCC71340.1"/>
    </source>
</evidence>
<dbReference type="InterPro" id="IPR017703">
    <property type="entry name" value="YgfZ/GCV_T_CS"/>
</dbReference>
<protein>
    <submittedName>
        <fullName evidence="6">Uncharacterized protein</fullName>
    </submittedName>
</protein>
<accession>G0VIL5</accession>
<dbReference type="NCBIfam" id="TIGR03317">
    <property type="entry name" value="ygfZ_signature"/>
    <property type="match status" value="1"/>
</dbReference>
<dbReference type="AlphaFoldDB" id="G0VIL5"/>
<evidence type="ECO:0000256" key="2">
    <source>
        <dbReference type="ARBA" id="ARBA00022946"/>
    </source>
</evidence>
<evidence type="ECO:0000256" key="5">
    <source>
        <dbReference type="SAM" id="MobiDB-lite"/>
    </source>
</evidence>
<dbReference type="Gene3D" id="3.30.1360.120">
    <property type="entry name" value="Probable tRNA modification gtpase trme, domain 1"/>
    <property type="match status" value="1"/>
</dbReference>
<dbReference type="FunCoup" id="G0VIL5">
    <property type="interactions" value="348"/>
</dbReference>
<dbReference type="GO" id="GO:0016226">
    <property type="term" value="P:iron-sulfur cluster assembly"/>
    <property type="evidence" value="ECO:0007669"/>
    <property type="project" value="TreeGrafter"/>
</dbReference>